<feature type="chain" id="PRO_5046636570" evidence="1">
    <location>
        <begin position="22"/>
        <end position="336"/>
    </location>
</feature>
<dbReference type="InterPro" id="IPR052740">
    <property type="entry name" value="CE4"/>
</dbReference>
<dbReference type="PANTHER" id="PTHR45985:SF3">
    <property type="entry name" value="CHITIN DEACETYLASE-LIKE 4"/>
    <property type="match status" value="1"/>
</dbReference>
<dbReference type="PANTHER" id="PTHR45985">
    <property type="match status" value="1"/>
</dbReference>
<dbReference type="RefSeq" id="WP_374839570.1">
    <property type="nucleotide sequence ID" value="NZ_JBHEEW010000009.1"/>
</dbReference>
<sequence>MIRPSLSSLLALSLTSIPVLASDAQQTGVKPEQLVIVSFDGAHDNALWERSRAIAQRTGASFTYFLSCTFVMTKENRKGYQAPHEKRGKSNVGFAPDDADVVARLDQIWRARSEGHEIGNHACGHFDGAKWSAEDWAQEFDFFRNTLRDAWQNAGAAEREPLEWRDFAENEIVGFRAPYLSSSPALGKALRNFGFRYDASTVSKGPAVPAVSDDLVRFALPLIAEGPSAKPVVAMDYNLYVRHSRGKEDAGNSAAYEERTLAAYRTAFETQYSGDRIPLQLGFHFVEMNAGAYWRALDRFLSEVCGKPDVACVSHREAMNRLVKTSETEKTASEGL</sequence>
<dbReference type="EMBL" id="JBHTNF010000007">
    <property type="protein sequence ID" value="MFD1328927.1"/>
    <property type="molecule type" value="Genomic_DNA"/>
</dbReference>
<protein>
    <submittedName>
        <fullName evidence="2">Polysaccharide deacetylase</fullName>
    </submittedName>
</protein>
<evidence type="ECO:0000313" key="2">
    <source>
        <dbReference type="EMBL" id="MFD1328927.1"/>
    </source>
</evidence>
<gene>
    <name evidence="2" type="ORF">ACFQ33_13615</name>
</gene>
<reference evidence="3" key="1">
    <citation type="journal article" date="2019" name="Int. J. Syst. Evol. Microbiol.">
        <title>The Global Catalogue of Microorganisms (GCM) 10K type strain sequencing project: providing services to taxonomists for standard genome sequencing and annotation.</title>
        <authorList>
            <consortium name="The Broad Institute Genomics Platform"/>
            <consortium name="The Broad Institute Genome Sequencing Center for Infectious Disease"/>
            <person name="Wu L."/>
            <person name="Ma J."/>
        </authorList>
    </citation>
    <scope>NUCLEOTIDE SEQUENCE [LARGE SCALE GENOMIC DNA]</scope>
    <source>
        <strain evidence="3">CCUG 55609</strain>
    </source>
</reference>
<evidence type="ECO:0000313" key="3">
    <source>
        <dbReference type="Proteomes" id="UP001597173"/>
    </source>
</evidence>
<proteinExistence type="predicted"/>
<keyword evidence="1" id="KW-0732">Signal</keyword>
<name>A0ABW3YYF6_MYCRA</name>
<dbReference type="SUPFAM" id="SSF88713">
    <property type="entry name" value="Glycoside hydrolase/deacetylase"/>
    <property type="match status" value="1"/>
</dbReference>
<dbReference type="Gene3D" id="3.20.20.370">
    <property type="entry name" value="Glycoside hydrolase/deacetylase"/>
    <property type="match status" value="1"/>
</dbReference>
<dbReference type="Proteomes" id="UP001597173">
    <property type="component" value="Unassembled WGS sequence"/>
</dbReference>
<accession>A0ABW3YYF6</accession>
<comment type="caution">
    <text evidence="2">The sequence shown here is derived from an EMBL/GenBank/DDBJ whole genome shotgun (WGS) entry which is preliminary data.</text>
</comment>
<evidence type="ECO:0000256" key="1">
    <source>
        <dbReference type="SAM" id="SignalP"/>
    </source>
</evidence>
<dbReference type="InterPro" id="IPR011330">
    <property type="entry name" value="Glyco_hydro/deAcase_b/a-brl"/>
</dbReference>
<organism evidence="2 3">
    <name type="scientific">Mycoplana ramosa</name>
    <name type="common">Mycoplana bullata</name>
    <dbReference type="NCBI Taxonomy" id="40837"/>
    <lineage>
        <taxon>Bacteria</taxon>
        <taxon>Pseudomonadati</taxon>
        <taxon>Pseudomonadota</taxon>
        <taxon>Alphaproteobacteria</taxon>
        <taxon>Hyphomicrobiales</taxon>
        <taxon>Rhizobiaceae</taxon>
        <taxon>Mycoplana</taxon>
    </lineage>
</organism>
<feature type="signal peptide" evidence="1">
    <location>
        <begin position="1"/>
        <end position="21"/>
    </location>
</feature>
<keyword evidence="3" id="KW-1185">Reference proteome</keyword>